<feature type="transmembrane region" description="Helical" evidence="1">
    <location>
        <begin position="121"/>
        <end position="142"/>
    </location>
</feature>
<name>A0A2T6B9T9_9RHOB</name>
<reference evidence="2 3" key="1">
    <citation type="submission" date="2018-04" db="EMBL/GenBank/DDBJ databases">
        <title>Genomic Encyclopedia of Archaeal and Bacterial Type Strains, Phase II (KMG-II): from individual species to whole genera.</title>
        <authorList>
            <person name="Goeker M."/>
        </authorList>
    </citation>
    <scope>NUCLEOTIDE SEQUENCE [LARGE SCALE GENOMIC DNA]</scope>
    <source>
        <strain evidence="2 3">DSM 29329</strain>
    </source>
</reference>
<dbReference type="PANTHER" id="PTHR41795">
    <property type="entry name" value="EXOPOLYSACCHARIDE SYNTHESIS PROTEIN"/>
    <property type="match status" value="1"/>
</dbReference>
<dbReference type="InterPro" id="IPR010331">
    <property type="entry name" value="ExoD"/>
</dbReference>
<feature type="transmembrane region" description="Helical" evidence="1">
    <location>
        <begin position="175"/>
        <end position="195"/>
    </location>
</feature>
<comment type="caution">
    <text evidence="2">The sequence shown here is derived from an EMBL/GenBank/DDBJ whole genome shotgun (WGS) entry which is preliminary data.</text>
</comment>
<dbReference type="OrthoDB" id="7949130at2"/>
<feature type="transmembrane region" description="Helical" evidence="1">
    <location>
        <begin position="148"/>
        <end position="168"/>
    </location>
</feature>
<sequence>MGQEPASLTELIDAIDPDPGAERVTVAEIMAKVGGRSFASVILVPALILVSPLSAIPGSPTLGMLIIVTVTVQALIGRQHLWLPRVLMRRSVAAARMRRAMNWLRGPAAWVDRHSRDRWHFLTVPPLARLAQVAILLTALPWPLLEPLPMVTSIGATGVSLLALGLMVRDGVIVVMGYVFLGGLLTLLVSIWQGLV</sequence>
<gene>
    <name evidence="2" type="ORF">C8N44_101119</name>
</gene>
<evidence type="ECO:0000313" key="2">
    <source>
        <dbReference type="EMBL" id="PTX52829.1"/>
    </source>
</evidence>
<keyword evidence="3" id="KW-1185">Reference proteome</keyword>
<dbReference type="AlphaFoldDB" id="A0A2T6B9T9"/>
<protein>
    <recommendedName>
        <fullName evidence="4">Exopolysaccharide synthesis, ExoD</fullName>
    </recommendedName>
</protein>
<evidence type="ECO:0008006" key="4">
    <source>
        <dbReference type="Google" id="ProtNLM"/>
    </source>
</evidence>
<dbReference type="RefSeq" id="WP_107974216.1">
    <property type="nucleotide sequence ID" value="NZ_BMEZ01000001.1"/>
</dbReference>
<keyword evidence="1" id="KW-1133">Transmembrane helix</keyword>
<proteinExistence type="predicted"/>
<evidence type="ECO:0000313" key="3">
    <source>
        <dbReference type="Proteomes" id="UP000244069"/>
    </source>
</evidence>
<organism evidence="2 3">
    <name type="scientific">Allosediminivita pacifica</name>
    <dbReference type="NCBI Taxonomy" id="1267769"/>
    <lineage>
        <taxon>Bacteria</taxon>
        <taxon>Pseudomonadati</taxon>
        <taxon>Pseudomonadota</taxon>
        <taxon>Alphaproteobacteria</taxon>
        <taxon>Rhodobacterales</taxon>
        <taxon>Paracoccaceae</taxon>
        <taxon>Allosediminivita</taxon>
    </lineage>
</organism>
<keyword evidence="1" id="KW-0812">Transmembrane</keyword>
<dbReference type="PANTHER" id="PTHR41795:SF1">
    <property type="entry name" value="EXOPOLYSACCHARIDE SYNTHESIS PROTEIN"/>
    <property type="match status" value="1"/>
</dbReference>
<dbReference type="Proteomes" id="UP000244069">
    <property type="component" value="Unassembled WGS sequence"/>
</dbReference>
<dbReference type="EMBL" id="QBKN01000001">
    <property type="protein sequence ID" value="PTX52829.1"/>
    <property type="molecule type" value="Genomic_DNA"/>
</dbReference>
<dbReference type="Pfam" id="PF06055">
    <property type="entry name" value="ExoD"/>
    <property type="match status" value="1"/>
</dbReference>
<feature type="transmembrane region" description="Helical" evidence="1">
    <location>
        <begin position="62"/>
        <end position="81"/>
    </location>
</feature>
<evidence type="ECO:0000256" key="1">
    <source>
        <dbReference type="SAM" id="Phobius"/>
    </source>
</evidence>
<keyword evidence="1" id="KW-0472">Membrane</keyword>
<accession>A0A2T6B9T9</accession>
<feature type="transmembrane region" description="Helical" evidence="1">
    <location>
        <begin position="38"/>
        <end position="56"/>
    </location>
</feature>
<dbReference type="PIRSF" id="PIRSF033239">
    <property type="entry name" value="ExoD"/>
    <property type="match status" value="1"/>
</dbReference>